<dbReference type="EMBL" id="CAKOFQ010006786">
    <property type="protein sequence ID" value="CAH1971513.1"/>
    <property type="molecule type" value="Genomic_DNA"/>
</dbReference>
<reference evidence="1" key="1">
    <citation type="submission" date="2022-03" db="EMBL/GenBank/DDBJ databases">
        <authorList>
            <person name="Sayadi A."/>
        </authorList>
    </citation>
    <scope>NUCLEOTIDE SEQUENCE</scope>
</reference>
<keyword evidence="2" id="KW-1185">Reference proteome</keyword>
<comment type="caution">
    <text evidence="1">The sequence shown here is derived from an EMBL/GenBank/DDBJ whole genome shotgun (WGS) entry which is preliminary data.</text>
</comment>
<sequence>MVLLQTGRYDRSFEAFPSSIEIRQFRNRINKVSLSSS</sequence>
<evidence type="ECO:0000313" key="1">
    <source>
        <dbReference type="EMBL" id="CAH1971513.1"/>
    </source>
</evidence>
<dbReference type="AlphaFoldDB" id="A0A9P0KEE4"/>
<gene>
    <name evidence="1" type="ORF">ACAOBT_LOCUS9455</name>
</gene>
<dbReference type="OrthoDB" id="504170at2759"/>
<organism evidence="1 2">
    <name type="scientific">Acanthoscelides obtectus</name>
    <name type="common">Bean weevil</name>
    <name type="synonym">Bruchus obtectus</name>
    <dbReference type="NCBI Taxonomy" id="200917"/>
    <lineage>
        <taxon>Eukaryota</taxon>
        <taxon>Metazoa</taxon>
        <taxon>Ecdysozoa</taxon>
        <taxon>Arthropoda</taxon>
        <taxon>Hexapoda</taxon>
        <taxon>Insecta</taxon>
        <taxon>Pterygota</taxon>
        <taxon>Neoptera</taxon>
        <taxon>Endopterygota</taxon>
        <taxon>Coleoptera</taxon>
        <taxon>Polyphaga</taxon>
        <taxon>Cucujiformia</taxon>
        <taxon>Chrysomeloidea</taxon>
        <taxon>Chrysomelidae</taxon>
        <taxon>Bruchinae</taxon>
        <taxon>Bruchini</taxon>
        <taxon>Acanthoscelides</taxon>
    </lineage>
</organism>
<name>A0A9P0KEE4_ACAOB</name>
<proteinExistence type="predicted"/>
<protein>
    <submittedName>
        <fullName evidence="1">Uncharacterized protein</fullName>
    </submittedName>
</protein>
<evidence type="ECO:0000313" key="2">
    <source>
        <dbReference type="Proteomes" id="UP001152888"/>
    </source>
</evidence>
<dbReference type="Proteomes" id="UP001152888">
    <property type="component" value="Unassembled WGS sequence"/>
</dbReference>
<accession>A0A9P0KEE4</accession>